<dbReference type="PROSITE" id="PS50105">
    <property type="entry name" value="SAM_DOMAIN"/>
    <property type="match status" value="1"/>
</dbReference>
<dbReference type="SMART" id="SM00454">
    <property type="entry name" value="SAM"/>
    <property type="match status" value="1"/>
</dbReference>
<dbReference type="GO" id="GO:0042393">
    <property type="term" value="F:histone binding"/>
    <property type="evidence" value="ECO:0007669"/>
    <property type="project" value="TreeGrafter"/>
</dbReference>
<dbReference type="Pfam" id="PF00536">
    <property type="entry name" value="SAM_1"/>
    <property type="match status" value="1"/>
</dbReference>
<reference evidence="14" key="1">
    <citation type="submission" date="2025-08" db="UniProtKB">
        <authorList>
            <consortium name="Ensembl"/>
        </authorList>
    </citation>
    <scope>IDENTIFICATION</scope>
</reference>
<protein>
    <submittedName>
        <fullName evidence="14">L3MBTL histone methyl-lysine binding protein 3</fullName>
    </submittedName>
</protein>
<keyword evidence="3" id="KW-0677">Repeat</keyword>
<keyword evidence="7" id="KW-0805">Transcription regulation</keyword>
<keyword evidence="4 11" id="KW-0863">Zinc-finger</keyword>
<dbReference type="AlphaFoldDB" id="A0A8B9RM89"/>
<dbReference type="SUPFAM" id="SSF63748">
    <property type="entry name" value="Tudor/PWWP/MBT"/>
    <property type="match status" value="3"/>
</dbReference>
<evidence type="ECO:0000313" key="15">
    <source>
        <dbReference type="Proteomes" id="UP000694621"/>
    </source>
</evidence>
<feature type="repeat" description="MBT" evidence="10">
    <location>
        <begin position="306"/>
        <end position="452"/>
    </location>
</feature>
<keyword evidence="2" id="KW-0479">Metal-binding</keyword>
<dbReference type="Gene3D" id="1.10.150.50">
    <property type="entry name" value="Transcription Factor, Ets-1"/>
    <property type="match status" value="1"/>
</dbReference>
<dbReference type="Gene3D" id="4.10.320.30">
    <property type="match status" value="1"/>
</dbReference>
<dbReference type="GO" id="GO:0045892">
    <property type="term" value="P:negative regulation of DNA-templated transcription"/>
    <property type="evidence" value="ECO:0007669"/>
    <property type="project" value="TreeGrafter"/>
</dbReference>
<dbReference type="Ensembl" id="ENSAMXT00005058186.1">
    <property type="protein sequence ID" value="ENSAMXP00005053810.1"/>
    <property type="gene ID" value="ENSAMXG00005023926.1"/>
</dbReference>
<keyword evidence="9" id="KW-0539">Nucleus</keyword>
<proteinExistence type="predicted"/>
<evidence type="ECO:0000256" key="3">
    <source>
        <dbReference type="ARBA" id="ARBA00022737"/>
    </source>
</evidence>
<keyword evidence="5" id="KW-0862">Zinc</keyword>
<feature type="repeat" description="MBT" evidence="10">
    <location>
        <begin position="90"/>
        <end position="190"/>
    </location>
</feature>
<dbReference type="FunFam" id="2.30.30.140:FF:000007">
    <property type="entry name" value="Lethal(3)malignant brain tumor-like protein 1"/>
    <property type="match status" value="2"/>
</dbReference>
<feature type="region of interest" description="Disordered" evidence="12">
    <location>
        <begin position="505"/>
        <end position="539"/>
    </location>
</feature>
<dbReference type="SMART" id="SM00561">
    <property type="entry name" value="MBT"/>
    <property type="match status" value="3"/>
</dbReference>
<evidence type="ECO:0000256" key="7">
    <source>
        <dbReference type="ARBA" id="ARBA00023015"/>
    </source>
</evidence>
<dbReference type="PROSITE" id="PS51802">
    <property type="entry name" value="ZF_CCHHC"/>
    <property type="match status" value="1"/>
</dbReference>
<comment type="subcellular location">
    <subcellularLocation>
        <location evidence="1">Nucleus</location>
    </subcellularLocation>
</comment>
<keyword evidence="6" id="KW-0156">Chromatin regulator</keyword>
<evidence type="ECO:0000256" key="1">
    <source>
        <dbReference type="ARBA" id="ARBA00004123"/>
    </source>
</evidence>
<organism evidence="14 15">
    <name type="scientific">Astyanax mexicanus</name>
    <name type="common">Blind cave fish</name>
    <name type="synonym">Astyanax fasciatus mexicanus</name>
    <dbReference type="NCBI Taxonomy" id="7994"/>
    <lineage>
        <taxon>Eukaryota</taxon>
        <taxon>Metazoa</taxon>
        <taxon>Chordata</taxon>
        <taxon>Craniata</taxon>
        <taxon>Vertebrata</taxon>
        <taxon>Euteleostomi</taxon>
        <taxon>Actinopterygii</taxon>
        <taxon>Neopterygii</taxon>
        <taxon>Teleostei</taxon>
        <taxon>Ostariophysi</taxon>
        <taxon>Characiformes</taxon>
        <taxon>Characoidei</taxon>
        <taxon>Acestrorhamphidae</taxon>
        <taxon>Acestrorhamphinae</taxon>
        <taxon>Astyanax</taxon>
    </lineage>
</organism>
<dbReference type="CDD" id="cd20135">
    <property type="entry name" value="MBT_L3MBTL3_rpt2"/>
    <property type="match status" value="1"/>
</dbReference>
<evidence type="ECO:0000256" key="11">
    <source>
        <dbReference type="PROSITE-ProRule" id="PRU01143"/>
    </source>
</evidence>
<dbReference type="Proteomes" id="UP000694621">
    <property type="component" value="Unplaced"/>
</dbReference>
<evidence type="ECO:0000256" key="8">
    <source>
        <dbReference type="ARBA" id="ARBA00023163"/>
    </source>
</evidence>
<feature type="domain" description="SAM" evidence="13">
    <location>
        <begin position="614"/>
        <end position="678"/>
    </location>
</feature>
<dbReference type="Pfam" id="PF02820">
    <property type="entry name" value="MBT"/>
    <property type="match status" value="3"/>
</dbReference>
<dbReference type="GO" id="GO:0008270">
    <property type="term" value="F:zinc ion binding"/>
    <property type="evidence" value="ECO:0007669"/>
    <property type="project" value="UniProtKB-KW"/>
</dbReference>
<dbReference type="GO" id="GO:0006325">
    <property type="term" value="P:chromatin organization"/>
    <property type="evidence" value="ECO:0007669"/>
    <property type="project" value="UniProtKB-KW"/>
</dbReference>
<dbReference type="InterPro" id="IPR050548">
    <property type="entry name" value="PcG_chromatin_remod_factors"/>
</dbReference>
<dbReference type="PROSITE" id="PS51079">
    <property type="entry name" value="MBT"/>
    <property type="match status" value="3"/>
</dbReference>
<dbReference type="InterPro" id="IPR013761">
    <property type="entry name" value="SAM/pointed_sf"/>
</dbReference>
<evidence type="ECO:0000256" key="9">
    <source>
        <dbReference type="ARBA" id="ARBA00023242"/>
    </source>
</evidence>
<evidence type="ECO:0000256" key="2">
    <source>
        <dbReference type="ARBA" id="ARBA00022723"/>
    </source>
</evidence>
<dbReference type="Gene3D" id="2.30.30.140">
    <property type="match status" value="4"/>
</dbReference>
<evidence type="ECO:0000256" key="12">
    <source>
        <dbReference type="SAM" id="MobiDB-lite"/>
    </source>
</evidence>
<evidence type="ECO:0000259" key="13">
    <source>
        <dbReference type="PROSITE" id="PS50105"/>
    </source>
</evidence>
<feature type="compositionally biased region" description="Basic and acidic residues" evidence="12">
    <location>
        <begin position="520"/>
        <end position="537"/>
    </location>
</feature>
<dbReference type="InterPro" id="IPR001660">
    <property type="entry name" value="SAM"/>
</dbReference>
<dbReference type="InterPro" id="IPR002515">
    <property type="entry name" value="Znf_C2H2C"/>
</dbReference>
<accession>A0A8B9RM89</accession>
<dbReference type="PANTHER" id="PTHR12247">
    <property type="entry name" value="POLYCOMB GROUP PROTEIN"/>
    <property type="match status" value="1"/>
</dbReference>
<evidence type="ECO:0000313" key="14">
    <source>
        <dbReference type="Ensembl" id="ENSAMXP00005053810.1"/>
    </source>
</evidence>
<dbReference type="PANTHER" id="PTHR12247:SF72">
    <property type="entry name" value="LETHAL(3)MALIGNANT BRAIN TUMOR-LIKE PROTEIN 3"/>
    <property type="match status" value="1"/>
</dbReference>
<sequence>DEEGVKKAHAKTTWSVPTAQEALLEKVQVDPWGQRGLVCVRCNRKGSISKLYFCILFAFSVEYQNNLNKSRFFYCFFPTAVPYGGKKKSWCWASYLEQEKAIAAPNKLFKEYQSFPQCKNGFRVGMRLEGIDPEHPSMYCVLSISEVSGHRIRLHFDKYSECYDFWVNANSPDIHPIGWCEKTGHKLQPPKGIKSEAFSWCSYLKMNKIQAAPKALFDSQNTMVTPLGFRIGMKLEAVDKKNPSFICVATVTDLVESRFLVHFDDWDESYDYWCDATSPYIHPVGWCQENGKTLTTPPGFPDTTSFSWEKYLEETGSLPAPARAFKAVSVIFYSLMSSHTHTHTHTPCWSNLFIYHSLSVPLYSFLSLTLSFYLSSLQKPPHSFQVNMKLEAVDKRNPMLVRVASVVATDDHRIKIHFDGWTDEYDYWVDADSPDIHPAGWCAKTGHPLQPPISPQDMYESSDGGCPTMGCKGVGHIKGARYSGHHSAVGCPYSEINMNKDSILPDRLSGEMPGSGVGRPRREPNPDPHTHDQEVGRPCKVRKVKLEEPPHDEEMESEVSSTVESKELTLQQALHQSVFMPFSTPSPSMPQCWDQHSKLLPSVAGITASKVATWSVEEVTEFIQGLPGCREQVRTFREEQIDGEAFLLLTQTDLVKILSIKLGPALKIYNSILMFKTAENSACNEL</sequence>
<dbReference type="SUPFAM" id="SSF47769">
    <property type="entry name" value="SAM/Pointed domain"/>
    <property type="match status" value="1"/>
</dbReference>
<dbReference type="Pfam" id="PF01530">
    <property type="entry name" value="zf-C2HC"/>
    <property type="match status" value="1"/>
</dbReference>
<evidence type="ECO:0000256" key="5">
    <source>
        <dbReference type="ARBA" id="ARBA00022833"/>
    </source>
</evidence>
<dbReference type="CDD" id="cd09582">
    <property type="entry name" value="SAM_Scm-like-3MBT3_4"/>
    <property type="match status" value="1"/>
</dbReference>
<dbReference type="CDD" id="cd20103">
    <property type="entry name" value="MBT_L3MBTL1-like_rpt3"/>
    <property type="match status" value="1"/>
</dbReference>
<evidence type="ECO:0000256" key="4">
    <source>
        <dbReference type="ARBA" id="ARBA00022771"/>
    </source>
</evidence>
<dbReference type="InterPro" id="IPR004092">
    <property type="entry name" value="Mbt"/>
</dbReference>
<evidence type="ECO:0000256" key="6">
    <source>
        <dbReference type="ARBA" id="ARBA00022853"/>
    </source>
</evidence>
<dbReference type="GO" id="GO:0005634">
    <property type="term" value="C:nucleus"/>
    <property type="evidence" value="ECO:0007669"/>
    <property type="project" value="UniProtKB-SubCell"/>
</dbReference>
<name>A0A8B9RM89_ASTMX</name>
<dbReference type="GO" id="GO:0003682">
    <property type="term" value="F:chromatin binding"/>
    <property type="evidence" value="ECO:0007669"/>
    <property type="project" value="TreeGrafter"/>
</dbReference>
<evidence type="ECO:0000256" key="10">
    <source>
        <dbReference type="PROSITE-ProRule" id="PRU00459"/>
    </source>
</evidence>
<keyword evidence="8" id="KW-0804">Transcription</keyword>
<feature type="repeat" description="MBT" evidence="10">
    <location>
        <begin position="198"/>
        <end position="297"/>
    </location>
</feature>